<dbReference type="EMBL" id="KL142402">
    <property type="protein sequence ID" value="KDR69380.1"/>
    <property type="molecule type" value="Genomic_DNA"/>
</dbReference>
<keyword evidence="3" id="KW-1185">Reference proteome</keyword>
<keyword evidence="1" id="KW-1133">Transmembrane helix</keyword>
<evidence type="ECO:0000313" key="2">
    <source>
        <dbReference type="EMBL" id="KDR69380.1"/>
    </source>
</evidence>
<dbReference type="HOGENOM" id="CLU_035509_14_3_1"/>
<sequence>MAPVNDYYKLWLPPLAFDSLLFFLALFRGFRSFKDDSSPLFWGRSLFDIMVRDSIFYFLIISISYVACIVVWFKQPGGVSVEAPASFSIVMASILSNRMVLNIRHSTGLSIPNNDGDAKPASTLKFTPPFTGTDLDGDEIVTEEVV</sequence>
<keyword evidence="1" id="KW-0472">Membrane</keyword>
<dbReference type="Proteomes" id="UP000027222">
    <property type="component" value="Unassembled WGS sequence"/>
</dbReference>
<accession>A0A067SEM6</accession>
<feature type="transmembrane region" description="Helical" evidence="1">
    <location>
        <begin position="85"/>
        <end position="101"/>
    </location>
</feature>
<evidence type="ECO:0000256" key="1">
    <source>
        <dbReference type="SAM" id="Phobius"/>
    </source>
</evidence>
<organism evidence="2 3">
    <name type="scientific">Galerina marginata (strain CBS 339.88)</name>
    <dbReference type="NCBI Taxonomy" id="685588"/>
    <lineage>
        <taxon>Eukaryota</taxon>
        <taxon>Fungi</taxon>
        <taxon>Dikarya</taxon>
        <taxon>Basidiomycota</taxon>
        <taxon>Agaricomycotina</taxon>
        <taxon>Agaricomycetes</taxon>
        <taxon>Agaricomycetidae</taxon>
        <taxon>Agaricales</taxon>
        <taxon>Agaricineae</taxon>
        <taxon>Strophariaceae</taxon>
        <taxon>Galerina</taxon>
    </lineage>
</organism>
<dbReference type="AlphaFoldDB" id="A0A067SEM6"/>
<keyword evidence="1" id="KW-0812">Transmembrane</keyword>
<proteinExistence type="predicted"/>
<reference evidence="3" key="1">
    <citation type="journal article" date="2014" name="Proc. Natl. Acad. Sci. U.S.A.">
        <title>Extensive sampling of basidiomycete genomes demonstrates inadequacy of the white-rot/brown-rot paradigm for wood decay fungi.</title>
        <authorList>
            <person name="Riley R."/>
            <person name="Salamov A.A."/>
            <person name="Brown D.W."/>
            <person name="Nagy L.G."/>
            <person name="Floudas D."/>
            <person name="Held B.W."/>
            <person name="Levasseur A."/>
            <person name="Lombard V."/>
            <person name="Morin E."/>
            <person name="Otillar R."/>
            <person name="Lindquist E.A."/>
            <person name="Sun H."/>
            <person name="LaButti K.M."/>
            <person name="Schmutz J."/>
            <person name="Jabbour D."/>
            <person name="Luo H."/>
            <person name="Baker S.E."/>
            <person name="Pisabarro A.G."/>
            <person name="Walton J.D."/>
            <person name="Blanchette R.A."/>
            <person name="Henrissat B."/>
            <person name="Martin F."/>
            <person name="Cullen D."/>
            <person name="Hibbett D.S."/>
            <person name="Grigoriev I.V."/>
        </authorList>
    </citation>
    <scope>NUCLEOTIDE SEQUENCE [LARGE SCALE GENOMIC DNA]</scope>
    <source>
        <strain evidence="3">CBS 339.88</strain>
    </source>
</reference>
<evidence type="ECO:0000313" key="3">
    <source>
        <dbReference type="Proteomes" id="UP000027222"/>
    </source>
</evidence>
<gene>
    <name evidence="2" type="ORF">GALMADRAFT_145431</name>
</gene>
<feature type="transmembrane region" description="Helical" evidence="1">
    <location>
        <begin position="12"/>
        <end position="33"/>
    </location>
</feature>
<protein>
    <submittedName>
        <fullName evidence="2">Uncharacterized protein</fullName>
    </submittedName>
</protein>
<name>A0A067SEM6_GALM3</name>
<feature type="transmembrane region" description="Helical" evidence="1">
    <location>
        <begin position="54"/>
        <end position="73"/>
    </location>
</feature>